<evidence type="ECO:0000256" key="2">
    <source>
        <dbReference type="ARBA" id="ARBA00022676"/>
    </source>
</evidence>
<dbReference type="InterPro" id="IPR027417">
    <property type="entry name" value="P-loop_NTPase"/>
</dbReference>
<keyword evidence="2 6" id="KW-0328">Glycosyltransferase</keyword>
<name>A0ABY6R9X0_9ACTN</name>
<dbReference type="Gene3D" id="3.40.50.2000">
    <property type="entry name" value="Glycogen Phosphorylase B"/>
    <property type="match status" value="2"/>
</dbReference>
<dbReference type="EMBL" id="CP084204">
    <property type="protein sequence ID" value="UZX25484.1"/>
    <property type="molecule type" value="Genomic_DNA"/>
</dbReference>
<evidence type="ECO:0000256" key="4">
    <source>
        <dbReference type="SAM" id="MobiDB-lite"/>
    </source>
</evidence>
<dbReference type="SUPFAM" id="SSF53756">
    <property type="entry name" value="UDP-Glycosyltransferase/glycogen phosphorylase"/>
    <property type="match status" value="1"/>
</dbReference>
<feature type="domain" description="Glycosyltransferase subfamily 4-like N-terminal" evidence="5">
    <location>
        <begin position="251"/>
        <end position="405"/>
    </location>
</feature>
<dbReference type="PANTHER" id="PTHR12526">
    <property type="entry name" value="GLYCOSYLTRANSFERASE"/>
    <property type="match status" value="1"/>
</dbReference>
<dbReference type="SUPFAM" id="SSF52540">
    <property type="entry name" value="P-loop containing nucleoside triphosphate hydrolases"/>
    <property type="match status" value="1"/>
</dbReference>
<evidence type="ECO:0000256" key="3">
    <source>
        <dbReference type="ARBA" id="ARBA00022679"/>
    </source>
</evidence>
<evidence type="ECO:0000313" key="7">
    <source>
        <dbReference type="Proteomes" id="UP001164506"/>
    </source>
</evidence>
<dbReference type="Gene3D" id="3.40.50.300">
    <property type="entry name" value="P-loop containing nucleotide triphosphate hydrolases"/>
    <property type="match status" value="1"/>
</dbReference>
<keyword evidence="7" id="KW-1185">Reference proteome</keyword>
<dbReference type="InterPro" id="IPR028098">
    <property type="entry name" value="Glyco_trans_4-like_N"/>
</dbReference>
<dbReference type="Proteomes" id="UP001164506">
    <property type="component" value="Chromosome"/>
</dbReference>
<dbReference type="Pfam" id="PF13692">
    <property type="entry name" value="Glyco_trans_1_4"/>
    <property type="match status" value="1"/>
</dbReference>
<dbReference type="Pfam" id="PF13439">
    <property type="entry name" value="Glyco_transf_4"/>
    <property type="match status" value="1"/>
</dbReference>
<gene>
    <name evidence="6" type="ORF">LDH80_34380</name>
</gene>
<proteinExistence type="predicted"/>
<dbReference type="RefSeq" id="WP_190104046.1">
    <property type="nucleotide sequence ID" value="NZ_BMUH01000007.1"/>
</dbReference>
<evidence type="ECO:0000256" key="1">
    <source>
        <dbReference type="ARBA" id="ARBA00021292"/>
    </source>
</evidence>
<sequence>MTTFRGPLLVAVSGPDGAGKSSLVGRLAALLRERGVTVVSTHCYGCFLCRRFPVPPRVRETGEPGGDEWARRATDPERRGPRLRRAHAFLDAGELAARIAGARLLARARAHGGPAVVMTDRGPLDGLVKFDLPASSGAASAFRRIADGYGLTLLLETGPVTLRGRGWEETAGPPTAWWARYRSWSRRVPTIARLDGERAPSLVAGVALERILDEVRERERAASVPERDTDGHRPHVVVSIYDDADNPAYRGGGALVVGKVARRLAEDFRVTVVTAGRHGGSEDRNGIRYVRVPVGRAGPRAGQLLFLAALPFVARRIRHDLWLESFTPPFSTSFLPLTTGAPVVGIDQGRSAEALWRRYHLPFFLVERLGLRCYRHIVALNAADGSAIRRLSPRADVQVIPNGVEQRRLDESLLGAGQFILFLGRIDTWVKGLDLLLDAYDRARPPLDLLLAGSGTPAEERRLAALVAAHTGGPRPRIHWVGYADEERKRQLLRDSAFLVMPSRHETFGLVALEGMSYGKPVLHFDLPALRWMRDGGDVAVPPFDVAAFGARMTELATDTALRRRLGHRAGIAARHYTWDEMTGRYLALSHRLLDSPAAVRRPRRRGSSWQTTR</sequence>
<evidence type="ECO:0000313" key="6">
    <source>
        <dbReference type="EMBL" id="UZX25484.1"/>
    </source>
</evidence>
<keyword evidence="3 6" id="KW-0808">Transferase</keyword>
<evidence type="ECO:0000259" key="5">
    <source>
        <dbReference type="Pfam" id="PF13439"/>
    </source>
</evidence>
<accession>A0ABY6R9X0</accession>
<organism evidence="6 7">
    <name type="scientific">Streptomyces tanashiensis</name>
    <dbReference type="NCBI Taxonomy" id="67367"/>
    <lineage>
        <taxon>Bacteria</taxon>
        <taxon>Bacillati</taxon>
        <taxon>Actinomycetota</taxon>
        <taxon>Actinomycetes</taxon>
        <taxon>Kitasatosporales</taxon>
        <taxon>Streptomycetaceae</taxon>
        <taxon>Streptomyces</taxon>
    </lineage>
</organism>
<reference evidence="6" key="1">
    <citation type="submission" date="2021-09" db="EMBL/GenBank/DDBJ databases">
        <title>Complete genome sequence and metabolic characterization of Streptomyces tanashiensis DSM 731 the producer of antibacterial Kalafungin and diverse secondary metabolites.</title>
        <authorList>
            <person name="Abbasi M.N."/>
            <person name="Anwar M.N."/>
            <person name="Alam K."/>
            <person name="Shoaib M."/>
            <person name="Lin Z."/>
            <person name="Hayat M."/>
            <person name="Ali M.I."/>
            <person name="Malik H.M.T."/>
            <person name="Ahmed I."/>
            <person name="Li A."/>
            <person name="Hailong Wang H."/>
            <person name="Zhang Y."/>
        </authorList>
    </citation>
    <scope>NUCLEOTIDE SEQUENCE</scope>
    <source>
        <strain evidence="6">Kala</strain>
    </source>
</reference>
<dbReference type="CDD" id="cd03801">
    <property type="entry name" value="GT4_PimA-like"/>
    <property type="match status" value="1"/>
</dbReference>
<feature type="region of interest" description="Disordered" evidence="4">
    <location>
        <begin position="59"/>
        <end position="80"/>
    </location>
</feature>
<dbReference type="GO" id="GO:0016757">
    <property type="term" value="F:glycosyltransferase activity"/>
    <property type="evidence" value="ECO:0007669"/>
    <property type="project" value="UniProtKB-KW"/>
</dbReference>
<dbReference type="GeneID" id="95604636"/>
<protein>
    <recommendedName>
        <fullName evidence="1">D-inositol 3-phosphate glycosyltransferase</fullName>
    </recommendedName>
</protein>